<feature type="domain" description="GHMP kinase N-terminal" evidence="15">
    <location>
        <begin position="125"/>
        <end position="194"/>
    </location>
</feature>
<dbReference type="Pfam" id="PF00288">
    <property type="entry name" value="GHMP_kinases_N"/>
    <property type="match status" value="1"/>
</dbReference>
<accession>A0A8H2VCG4</accession>
<keyword evidence="4 14" id="KW-0963">Cytoplasm</keyword>
<dbReference type="InterPro" id="IPR020568">
    <property type="entry name" value="Ribosomal_Su5_D2-typ_SF"/>
</dbReference>
<evidence type="ECO:0000256" key="6">
    <source>
        <dbReference type="ARBA" id="ARBA00022679"/>
    </source>
</evidence>
<keyword evidence="14" id="KW-0753">Steroid metabolism</keyword>
<dbReference type="GO" id="GO:0005524">
    <property type="term" value="F:ATP binding"/>
    <property type="evidence" value="ECO:0007669"/>
    <property type="project" value="UniProtKB-KW"/>
</dbReference>
<evidence type="ECO:0000256" key="4">
    <source>
        <dbReference type="ARBA" id="ARBA00022490"/>
    </source>
</evidence>
<evidence type="ECO:0000256" key="9">
    <source>
        <dbReference type="ARBA" id="ARBA00022840"/>
    </source>
</evidence>
<dbReference type="PRINTS" id="PR00959">
    <property type="entry name" value="MEVGALKINASE"/>
</dbReference>
<dbReference type="GO" id="GO:0019287">
    <property type="term" value="P:isopentenyl diphosphate biosynthetic process, mevalonate pathway"/>
    <property type="evidence" value="ECO:0007669"/>
    <property type="project" value="UniProtKB-UniPathway"/>
</dbReference>
<dbReference type="Proteomes" id="UP000644660">
    <property type="component" value="Unassembled WGS sequence"/>
</dbReference>
<name>A0A8H2VCG4_9SACH</name>
<dbReference type="InterPro" id="IPR006203">
    <property type="entry name" value="GHMP_knse_ATP-bd_CS"/>
</dbReference>
<dbReference type="InterPro" id="IPR006204">
    <property type="entry name" value="GHMP_kinase_N_dom"/>
</dbReference>
<comment type="caution">
    <text evidence="17">The sequence shown here is derived from an EMBL/GenBank/DDBJ whole genome shotgun (WGS) entry which is preliminary data.</text>
</comment>
<dbReference type="GeneID" id="64855827"/>
<keyword evidence="14" id="KW-0756">Sterol biosynthesis</keyword>
<keyword evidence="7 14" id="KW-0547">Nucleotide-binding</keyword>
<evidence type="ECO:0000256" key="8">
    <source>
        <dbReference type="ARBA" id="ARBA00022777"/>
    </source>
</evidence>
<evidence type="ECO:0000256" key="7">
    <source>
        <dbReference type="ARBA" id="ARBA00022741"/>
    </source>
</evidence>
<evidence type="ECO:0000313" key="17">
    <source>
        <dbReference type="EMBL" id="CAB4252693.1"/>
    </source>
</evidence>
<evidence type="ECO:0000259" key="16">
    <source>
        <dbReference type="Pfam" id="PF08544"/>
    </source>
</evidence>
<organism evidence="17 18">
    <name type="scientific">Maudiozyma barnettii</name>
    <dbReference type="NCBI Taxonomy" id="61262"/>
    <lineage>
        <taxon>Eukaryota</taxon>
        <taxon>Fungi</taxon>
        <taxon>Dikarya</taxon>
        <taxon>Ascomycota</taxon>
        <taxon>Saccharomycotina</taxon>
        <taxon>Saccharomycetes</taxon>
        <taxon>Saccharomycetales</taxon>
        <taxon>Saccharomycetaceae</taxon>
        <taxon>Maudiozyma</taxon>
    </lineage>
</organism>
<evidence type="ECO:0000256" key="13">
    <source>
        <dbReference type="ARBA" id="ARBA00029438"/>
    </source>
</evidence>
<comment type="subcellular location">
    <subcellularLocation>
        <location evidence="1 14">Cytoplasm</location>
    </subcellularLocation>
</comment>
<dbReference type="InterPro" id="IPR006205">
    <property type="entry name" value="Mev_gal_kin"/>
</dbReference>
<keyword evidence="18" id="KW-1185">Reference proteome</keyword>
<evidence type="ECO:0000256" key="3">
    <source>
        <dbReference type="ARBA" id="ARBA00012103"/>
    </source>
</evidence>
<dbReference type="InterPro" id="IPR014721">
    <property type="entry name" value="Ribsml_uS5_D2-typ_fold_subgr"/>
</dbReference>
<dbReference type="PANTHER" id="PTHR43290:SF2">
    <property type="entry name" value="MEVALONATE KINASE"/>
    <property type="match status" value="1"/>
</dbReference>
<gene>
    <name evidence="17" type="ORF">KABA2_02S02222</name>
</gene>
<keyword evidence="14" id="KW-0752">Steroid biosynthesis</keyword>
<comment type="catalytic activity">
    <reaction evidence="12">
        <text>(R)-mevalonate + ATP = (R)-5-phosphomevalonate + ADP + H(+)</text>
        <dbReference type="Rhea" id="RHEA:17065"/>
        <dbReference type="ChEBI" id="CHEBI:15378"/>
        <dbReference type="ChEBI" id="CHEBI:30616"/>
        <dbReference type="ChEBI" id="CHEBI:36464"/>
        <dbReference type="ChEBI" id="CHEBI:58146"/>
        <dbReference type="ChEBI" id="CHEBI:456216"/>
        <dbReference type="EC" id="2.7.1.36"/>
    </reaction>
    <physiologicalReaction direction="left-to-right" evidence="12">
        <dbReference type="Rhea" id="RHEA:17066"/>
    </physiologicalReaction>
</comment>
<dbReference type="EC" id="2.7.1.36" evidence="3 14"/>
<dbReference type="NCBIfam" id="TIGR00549">
    <property type="entry name" value="mevalon_kin"/>
    <property type="match status" value="1"/>
</dbReference>
<keyword evidence="9 14" id="KW-0067">ATP-binding</keyword>
<dbReference type="AlphaFoldDB" id="A0A8H2VCG4"/>
<protein>
    <recommendedName>
        <fullName evidence="3 14">Mevalonate kinase</fullName>
        <shortName evidence="14">MK</shortName>
        <ecNumber evidence="3 14">2.7.1.36</ecNumber>
    </recommendedName>
</protein>
<dbReference type="Pfam" id="PF08544">
    <property type="entry name" value="GHMP_kinases_C"/>
    <property type="match status" value="1"/>
</dbReference>
<comment type="similarity">
    <text evidence="2 14">Belongs to the GHMP kinase family. Mevalonate kinase subfamily.</text>
</comment>
<dbReference type="InterPro" id="IPR036554">
    <property type="entry name" value="GHMP_kinase_C_sf"/>
</dbReference>
<dbReference type="PROSITE" id="PS00627">
    <property type="entry name" value="GHMP_KINASES_ATP"/>
    <property type="match status" value="1"/>
</dbReference>
<evidence type="ECO:0000256" key="12">
    <source>
        <dbReference type="ARBA" id="ARBA00029310"/>
    </source>
</evidence>
<keyword evidence="10" id="KW-0460">Magnesium</keyword>
<sequence>MFVTSAPGKVIIFGEHSAVYNKPAVAAAASSLRSYLLVEPVAEDQVLELNCPNLQFAHKWSTAQLSEITDSHVLVTESQSVLLSNPLLHTIDTQLLSGIDNPLQRSAAQCFLYLYLSIVPSHIRSALRCTLISTLPVGAGLGSSASISVALAHAFLKLTQVPSRDLINQWAFVGETCMHGTPSGIDNTIATFGGALQFTKNDTNGPHELHPKKPIVAVLTYTKIPRSTRTLVSGVRDLYDSMPDIIEPLLDSMAKVALRGSVALEQADLEQVLQLVRVNHGQLVALGVSHPGLELIRNLTTELQIGETKLTGAGGGGCALTFLNESATTNDVEQFKDMLQEKYEYQTFETTLGGLGCSLLELDQLSDPRVQQIVQLFRIPGPNVVMEQVDNILLPGGPADLPWVF</sequence>
<dbReference type="Gene3D" id="3.30.230.10">
    <property type="match status" value="1"/>
</dbReference>
<dbReference type="SUPFAM" id="SSF55060">
    <property type="entry name" value="GHMP Kinase, C-terminal domain"/>
    <property type="match status" value="1"/>
</dbReference>
<evidence type="ECO:0000256" key="10">
    <source>
        <dbReference type="ARBA" id="ARBA00022842"/>
    </source>
</evidence>
<keyword evidence="5 14" id="KW-0444">Lipid biosynthesis</keyword>
<dbReference type="GO" id="GO:0006696">
    <property type="term" value="P:ergosterol biosynthetic process"/>
    <property type="evidence" value="ECO:0007669"/>
    <property type="project" value="TreeGrafter"/>
</dbReference>
<keyword evidence="11 14" id="KW-0443">Lipid metabolism</keyword>
<evidence type="ECO:0000256" key="11">
    <source>
        <dbReference type="ARBA" id="ARBA00023098"/>
    </source>
</evidence>
<reference evidence="17 18" key="1">
    <citation type="submission" date="2020-05" db="EMBL/GenBank/DDBJ databases">
        <authorList>
            <person name="Casaregola S."/>
            <person name="Devillers H."/>
            <person name="Grondin C."/>
        </authorList>
    </citation>
    <scope>NUCLEOTIDE SEQUENCE [LARGE SCALE GENOMIC DNA]</scope>
    <source>
        <strain evidence="17 18">CLIB 1767</strain>
    </source>
</reference>
<dbReference type="EMBL" id="CAEFZW010000002">
    <property type="protein sequence ID" value="CAB4252693.1"/>
    <property type="molecule type" value="Genomic_DNA"/>
</dbReference>
<feature type="domain" description="GHMP kinase C-terminal" evidence="16">
    <location>
        <begin position="263"/>
        <end position="343"/>
    </location>
</feature>
<dbReference type="GO" id="GO:0004496">
    <property type="term" value="F:mevalonate kinase activity"/>
    <property type="evidence" value="ECO:0007669"/>
    <property type="project" value="UniProtKB-EC"/>
</dbReference>
<proteinExistence type="inferred from homology"/>
<keyword evidence="6 14" id="KW-0808">Transferase</keyword>
<dbReference type="InterPro" id="IPR013750">
    <property type="entry name" value="GHMP_kinase_C_dom"/>
</dbReference>
<dbReference type="GO" id="GO:0005829">
    <property type="term" value="C:cytosol"/>
    <property type="evidence" value="ECO:0007669"/>
    <property type="project" value="TreeGrafter"/>
</dbReference>
<evidence type="ECO:0000256" key="5">
    <source>
        <dbReference type="ARBA" id="ARBA00022516"/>
    </source>
</evidence>
<dbReference type="Gene3D" id="3.30.70.890">
    <property type="entry name" value="GHMP kinase, C-terminal domain"/>
    <property type="match status" value="1"/>
</dbReference>
<comment type="pathway">
    <text evidence="13 14">Isoprenoid biosynthesis; isopentenyl diphosphate biosynthesis via mevalonate pathway; isopentenyl diphosphate from (R)-mevalonate: step 1/3.</text>
</comment>
<keyword evidence="14" id="KW-1207">Sterol metabolism</keyword>
<evidence type="ECO:0000313" key="18">
    <source>
        <dbReference type="Proteomes" id="UP000644660"/>
    </source>
</evidence>
<evidence type="ECO:0000256" key="2">
    <source>
        <dbReference type="ARBA" id="ARBA00006495"/>
    </source>
</evidence>
<dbReference type="UniPathway" id="UPA00057">
    <property type="reaction ID" value="UER00098"/>
</dbReference>
<dbReference type="PANTHER" id="PTHR43290">
    <property type="entry name" value="MEVALONATE KINASE"/>
    <property type="match status" value="1"/>
</dbReference>
<keyword evidence="8 14" id="KW-0418">Kinase</keyword>
<dbReference type="OrthoDB" id="1652964at2759"/>
<evidence type="ECO:0000256" key="14">
    <source>
        <dbReference type="RuleBase" id="RU363087"/>
    </source>
</evidence>
<comment type="function">
    <text evidence="14">Mevalonate kinase; part of the second module of ergosterol biosynthesis pathway that includes the middle steps of the pathway. The second module is carried out in the vacuole and involves the formation of farnesyl diphosphate, which is also an important intermediate in the biosynthesis of ubiquinone, dolichol, heme and prenylated proteins.</text>
</comment>
<evidence type="ECO:0000259" key="15">
    <source>
        <dbReference type="Pfam" id="PF00288"/>
    </source>
</evidence>
<dbReference type="RefSeq" id="XP_041404731.1">
    <property type="nucleotide sequence ID" value="XM_041548797.1"/>
</dbReference>
<evidence type="ECO:0000256" key="1">
    <source>
        <dbReference type="ARBA" id="ARBA00004496"/>
    </source>
</evidence>
<dbReference type="SUPFAM" id="SSF54211">
    <property type="entry name" value="Ribosomal protein S5 domain 2-like"/>
    <property type="match status" value="1"/>
</dbReference>